<keyword evidence="3 6" id="KW-0812">Transmembrane</keyword>
<dbReference type="KEGG" id="kme:H0A61_01792"/>
<dbReference type="SUPFAM" id="SSF110997">
    <property type="entry name" value="Sporulation related repeat"/>
    <property type="match status" value="1"/>
</dbReference>
<dbReference type="Pfam" id="PF05036">
    <property type="entry name" value="SPOR"/>
    <property type="match status" value="1"/>
</dbReference>
<evidence type="ECO:0000256" key="6">
    <source>
        <dbReference type="SAM" id="Phobius"/>
    </source>
</evidence>
<evidence type="ECO:0000313" key="8">
    <source>
        <dbReference type="EMBL" id="QSQ09429.1"/>
    </source>
</evidence>
<dbReference type="GO" id="GO:0005886">
    <property type="term" value="C:plasma membrane"/>
    <property type="evidence" value="ECO:0007669"/>
    <property type="project" value="UniProtKB-SubCell"/>
</dbReference>
<name>A0A8A0RPJ2_9FIRM</name>
<dbReference type="GO" id="GO:0042834">
    <property type="term" value="F:peptidoglycan binding"/>
    <property type="evidence" value="ECO:0007669"/>
    <property type="project" value="InterPro"/>
</dbReference>
<gene>
    <name evidence="8" type="ORF">H0A61_01792</name>
</gene>
<dbReference type="GO" id="GO:0006011">
    <property type="term" value="P:UDP-alpha-D-glucose metabolic process"/>
    <property type="evidence" value="ECO:0007669"/>
    <property type="project" value="InterPro"/>
</dbReference>
<organism evidence="8 9">
    <name type="scientific">Koleobacter methoxysyntrophicus</name>
    <dbReference type="NCBI Taxonomy" id="2751313"/>
    <lineage>
        <taxon>Bacteria</taxon>
        <taxon>Bacillati</taxon>
        <taxon>Bacillota</taxon>
        <taxon>Clostridia</taxon>
        <taxon>Koleobacterales</taxon>
        <taxon>Koleobacteraceae</taxon>
        <taxon>Koleobacter</taxon>
    </lineage>
</organism>
<evidence type="ECO:0000256" key="1">
    <source>
        <dbReference type="ARBA" id="ARBA00004162"/>
    </source>
</evidence>
<dbReference type="Gene3D" id="3.30.70.1070">
    <property type="entry name" value="Sporulation related repeat"/>
    <property type="match status" value="1"/>
</dbReference>
<feature type="transmembrane region" description="Helical" evidence="6">
    <location>
        <begin position="760"/>
        <end position="779"/>
    </location>
</feature>
<evidence type="ECO:0000259" key="7">
    <source>
        <dbReference type="Pfam" id="PF05036"/>
    </source>
</evidence>
<dbReference type="PANTHER" id="PTHR39083:SF1">
    <property type="entry name" value="CYCLIC DI-GMP-BINDING PROTEIN"/>
    <property type="match status" value="1"/>
</dbReference>
<sequence>MIRRIKRDGIMTLVLVVFLSNYLMVSAVKAAEIYTNQVGRFNYYSNAVRLKEDLEGRGFKVYMSEGPPYVVTVGRSLTYSEALRVRERLKGLNIDCFIVKIDEEGKITIIEESDIKALNIFPLLNDSILQGVHGSQTLFFYVNENWEPEGSSYIDLYFSHSLVSTNHKSTLTVFINDRPVSTFELINEKAENRAVRVYVPKEVVEKGFNALTLRLYKRVSDDPCEDAYNPGNWFTLKKETMIHLEYREIMDRPILSNYPYPYFKIGREDPVDAIIVIPKNFNQRHLSAAAYLAAGFGKYEPYKNIRVKVVTEPEIKGYLNDSNLIFIGSDEEFDNIDGLPSTQEEEGAGVLEEFISPWNPSKMVLRIAGKGEYIQEASKALFYPNVVNQMKRPRQVIKNLELLLEKADPFLEKVTLSDIGYDDIIVRGKHQQAAAFNYSLPTQVELKEGAGITLNLRYSQALQFIQASVTVEVNNIPLGSRRLTYEGAEGEEVFFKFPPELLREKNFGIRVLFNLDLRGIDCTQRYEEHAWAVIGRNSFLYLPHEEGDRKNLKNYHYIFSKNGRIEDTVTVIPDNPRLGHIETALNIFAHMGHYLKDLGDIGLVKAGDLADDQKDKNMILIGTPRENFYIKTINQHLPVKFDENRGCFIPNNDFPFLEELGNEVGIVQLIDSPWSSGKKVMVVTGADYFALKNAEIMLTSLNIANTLSGVVCMMDNAGEVYSFESVEKADTIQKNKEDKSSKLFWFQTLRELLSQRNGKILAVILGLIIATMFILFYVIKKNYR</sequence>
<comment type="subcellular location">
    <subcellularLocation>
        <location evidence="1">Cell membrane</location>
        <topology evidence="1">Single-pass membrane protein</topology>
    </subcellularLocation>
</comment>
<dbReference type="InterPro" id="IPR036680">
    <property type="entry name" value="SPOR-like_sf"/>
</dbReference>
<evidence type="ECO:0000256" key="3">
    <source>
        <dbReference type="ARBA" id="ARBA00022692"/>
    </source>
</evidence>
<evidence type="ECO:0000256" key="2">
    <source>
        <dbReference type="ARBA" id="ARBA00022475"/>
    </source>
</evidence>
<dbReference type="RefSeq" id="WP_206706786.1">
    <property type="nucleotide sequence ID" value="NZ_CP059066.1"/>
</dbReference>
<evidence type="ECO:0000313" key="9">
    <source>
        <dbReference type="Proteomes" id="UP000662904"/>
    </source>
</evidence>
<keyword evidence="4 6" id="KW-1133">Transmembrane helix</keyword>
<dbReference type="PANTHER" id="PTHR39083">
    <property type="entry name" value="CYCLIC DI-GMP-BINDING PROTEIN"/>
    <property type="match status" value="1"/>
</dbReference>
<evidence type="ECO:0000256" key="4">
    <source>
        <dbReference type="ARBA" id="ARBA00022989"/>
    </source>
</evidence>
<dbReference type="Gene3D" id="2.60.120.260">
    <property type="entry name" value="Galactose-binding domain-like"/>
    <property type="match status" value="2"/>
</dbReference>
<keyword evidence="2" id="KW-1003">Cell membrane</keyword>
<keyword evidence="9" id="KW-1185">Reference proteome</keyword>
<protein>
    <recommendedName>
        <fullName evidence="7">SPOR domain-containing protein</fullName>
    </recommendedName>
</protein>
<dbReference type="Pfam" id="PF03170">
    <property type="entry name" value="BcsB"/>
    <property type="match status" value="1"/>
</dbReference>
<feature type="domain" description="SPOR" evidence="7">
    <location>
        <begin position="34"/>
        <end position="100"/>
    </location>
</feature>
<keyword evidence="5 6" id="KW-0472">Membrane</keyword>
<proteinExistence type="predicted"/>
<dbReference type="AlphaFoldDB" id="A0A8A0RPJ2"/>
<dbReference type="InterPro" id="IPR007730">
    <property type="entry name" value="SPOR-like_dom"/>
</dbReference>
<dbReference type="EMBL" id="CP059066">
    <property type="protein sequence ID" value="QSQ09429.1"/>
    <property type="molecule type" value="Genomic_DNA"/>
</dbReference>
<reference evidence="8" key="1">
    <citation type="submission" date="2020-07" db="EMBL/GenBank/DDBJ databases">
        <title>Koleobacter methoxysyntrophicus gen. nov., sp. nov., a novel anaerobic bacterium isolated from deep subsurface oil field and proposal of Koleobacterales ord. nov. in the phylum Firmicutes.</title>
        <authorList>
            <person name="Sakamoto S."/>
            <person name="Tamaki H."/>
        </authorList>
    </citation>
    <scope>NUCLEOTIDE SEQUENCE</scope>
    <source>
        <strain evidence="8">NRmbB1</strain>
    </source>
</reference>
<accession>A0A8A0RPJ2</accession>
<dbReference type="InterPro" id="IPR018513">
    <property type="entry name" value="Cell_synthase_bac"/>
</dbReference>
<dbReference type="Proteomes" id="UP000662904">
    <property type="component" value="Chromosome"/>
</dbReference>
<evidence type="ECO:0000256" key="5">
    <source>
        <dbReference type="ARBA" id="ARBA00023136"/>
    </source>
</evidence>